<name>A0ACB0IAS7_TRIPR</name>
<proteinExistence type="predicted"/>
<sequence>MLLAGKTDNCFSIYLFNSIVVLLSFLKRLSKQLTYICFFSVVASLIYSRETSDNQTTPSLAKVWNVLELRILVAVSLFLQMVLIFLGNRRKYIVDKRLQLLIWFTYLSADWIATVALGILSKDTKDHKKDTNFAIMAIWAPFLLVHLGGPDTITAYSLEDNQLWPRHMLELLYQLAVAVYVVYRSWNTDPLKYVTVPIVMAGIIKYGERTWSLRSGSNDGFRESILPPPDPGPNYAKFMDDYTAKKDEGYHVTLDEINETTPLVLDHNSQGETGIPNANIPDAQALRDGFKYYNIPECLFADLIFSFQDHKSSQFFFHSSNWKDAFKAIEVELGLIYDMLYTKAVVTYSYRGILLKSVSFFCTLFAFIAFSFLIFKQSVDNKLDFKGHKHWNYDMIITFVLFIGAILLEIYAVIVLLSSSWVMNWLRKHKNRRVDLLYKFIWFCQFCFKLSHTIRWSNQMSQFNLISFCLKDEPVKCIKLQKLFHIYMFFEKSYYQKAKQVSEGLKELIFDQLKEKSEEAEDIQACKKLCAHKGDRVLNKWSCDNVPDINRSIKEVEFDQSILLWHIATDLCYSSEYNEHQILNRVAQQSREESQLLSDYMLYLLVICPFLLPNGIGQIRFEDTCAEVDELLKERKYIKERNQACKMILRVNTVIPPSEVKGDRSKSVLFDACRLAKSLQSLETEEHWTKERKWKMISNVWVEMLCHAASQCRGLNHAKQLSQGGELLTHVWLLMAHLGITEQFQISKGHVRAKLKLS</sequence>
<organism evidence="1 2">
    <name type="scientific">Trifolium pratense</name>
    <name type="common">Red clover</name>
    <dbReference type="NCBI Taxonomy" id="57577"/>
    <lineage>
        <taxon>Eukaryota</taxon>
        <taxon>Viridiplantae</taxon>
        <taxon>Streptophyta</taxon>
        <taxon>Embryophyta</taxon>
        <taxon>Tracheophyta</taxon>
        <taxon>Spermatophyta</taxon>
        <taxon>Magnoliopsida</taxon>
        <taxon>eudicotyledons</taxon>
        <taxon>Gunneridae</taxon>
        <taxon>Pentapetalae</taxon>
        <taxon>rosids</taxon>
        <taxon>fabids</taxon>
        <taxon>Fabales</taxon>
        <taxon>Fabaceae</taxon>
        <taxon>Papilionoideae</taxon>
        <taxon>50 kb inversion clade</taxon>
        <taxon>NPAAA clade</taxon>
        <taxon>Hologalegina</taxon>
        <taxon>IRL clade</taxon>
        <taxon>Trifolieae</taxon>
        <taxon>Trifolium</taxon>
    </lineage>
</organism>
<keyword evidence="2" id="KW-1185">Reference proteome</keyword>
<protein>
    <submittedName>
        <fullName evidence="1">Uncharacterized protein</fullName>
    </submittedName>
</protein>
<reference evidence="1" key="1">
    <citation type="submission" date="2023-10" db="EMBL/GenBank/DDBJ databases">
        <authorList>
            <person name="Rodriguez Cubillos JULIANA M."/>
            <person name="De Vega J."/>
        </authorList>
    </citation>
    <scope>NUCLEOTIDE SEQUENCE</scope>
</reference>
<evidence type="ECO:0000313" key="1">
    <source>
        <dbReference type="EMBL" id="CAJ2629354.1"/>
    </source>
</evidence>
<dbReference type="EMBL" id="CASHSV030000001">
    <property type="protein sequence ID" value="CAJ2629354.1"/>
    <property type="molecule type" value="Genomic_DNA"/>
</dbReference>
<dbReference type="Proteomes" id="UP001177021">
    <property type="component" value="Unassembled WGS sequence"/>
</dbReference>
<comment type="caution">
    <text evidence="1">The sequence shown here is derived from an EMBL/GenBank/DDBJ whole genome shotgun (WGS) entry which is preliminary data.</text>
</comment>
<gene>
    <name evidence="1" type="ORF">MILVUS5_LOCUS1357</name>
</gene>
<accession>A0ACB0IAS7</accession>
<evidence type="ECO:0000313" key="2">
    <source>
        <dbReference type="Proteomes" id="UP001177021"/>
    </source>
</evidence>